<keyword evidence="1" id="KW-0862">Zinc</keyword>
<dbReference type="PANTHER" id="PTHR12993">
    <property type="entry name" value="N-ACETYLGLUCOSAMINYL-PHOSPHATIDYLINOSITOL DE-N-ACETYLASE-RELATED"/>
    <property type="match status" value="1"/>
</dbReference>
<comment type="caution">
    <text evidence="3">The sequence shown here is derived from an EMBL/GenBank/DDBJ whole genome shotgun (WGS) entry which is preliminary data.</text>
</comment>
<dbReference type="InterPro" id="IPR003737">
    <property type="entry name" value="GlcNAc_PI_deacetylase-related"/>
</dbReference>
<dbReference type="Pfam" id="PF02585">
    <property type="entry name" value="PIG-L"/>
    <property type="match status" value="1"/>
</dbReference>
<dbReference type="AlphaFoldDB" id="A0A5J4LUV5"/>
<dbReference type="SUPFAM" id="SSF89372">
    <property type="entry name" value="Fucose-specific lectin"/>
    <property type="match status" value="1"/>
</dbReference>
<dbReference type="OrthoDB" id="6064917at2"/>
<evidence type="ECO:0000256" key="1">
    <source>
        <dbReference type="ARBA" id="ARBA00022833"/>
    </source>
</evidence>
<evidence type="ECO:0000313" key="3">
    <source>
        <dbReference type="EMBL" id="GES34068.1"/>
    </source>
</evidence>
<name>A0A5J4LUV5_9ACTN</name>
<feature type="region of interest" description="Disordered" evidence="2">
    <location>
        <begin position="1"/>
        <end position="27"/>
    </location>
</feature>
<reference evidence="3 4" key="1">
    <citation type="submission" date="2019-10" db="EMBL/GenBank/DDBJ databases">
        <title>Whole genome shotgun sequence of Streptomyces angustmyceticus NBRC 3934.</title>
        <authorList>
            <person name="Hosoyama A."/>
            <person name="Ichikawa N."/>
            <person name="Kimura A."/>
            <person name="Kitahashi Y."/>
            <person name="Komaki H."/>
            <person name="Uohara A."/>
        </authorList>
    </citation>
    <scope>NUCLEOTIDE SEQUENCE [LARGE SCALE GENOMIC DNA]</scope>
    <source>
        <strain evidence="3 4">NBRC 3934</strain>
    </source>
</reference>
<proteinExistence type="predicted"/>
<evidence type="ECO:0000313" key="4">
    <source>
        <dbReference type="Proteomes" id="UP000325598"/>
    </source>
</evidence>
<sequence length="751" mass="79235">MWCVSGRADLPGRPNTEGVSPPHPHPVSRRRLLLATGGGVLAVTTGAGVWARLTDDTRTAGPADPGRPLTDPAHQSFVHVIAHPDDGLYFMNPDLEQSLRSGARSVTVCLTGGEADGHNTRRRAFAPARVPGDRAAFSRARVNGLRAACAAMVTGDPAARWDVAALSLLPGFEVEVQTLRDAPQLQLVFLELVEARAVWQARATSLRGLWLGATATLPTLRPAGTPVRRRHRYTRDQVVATLAAVLDRARPTVVRTLDPNPVHSWKRPPDTPDRDPRLAGPRYYDHQDHTASAHFAQAALAAYRDRGRPAIVESYLGYESGVLPHDLDLATARRKARLLSVYGWADHRACGDPAGCGDLKVGGSALNGGSRNWTRSTRLRAPGSNGWLRLAHDGRLAAFAVLGRAAYCWAETRPGSGSFGAPVAVGGAGLQGQIQVVRRPDGALQLFASRTVLPGRGAVHRREVLTAPQTGTTAGGVPLFARWESLGSPDPDPVRSLETGFPAAVAGPDGTVHVFVRTWDGNVAHRGGPHGRRFSPWQRLEGPVSTLTDSPRIVDGLDACVDAGGLVHLAAPTVGTVQHWVSKEPGQIPRPAAATGLPQPAGPVSLVPLADGAVRAVFRRSATAQILIAERQRTIGAWRVAARCAAVGGYGRVAAAPVGSDGRMVLAARDDAGEVRLAMAQDGPRPWQRGRVAHTAAAGVAQDAVGRAVVVALGLDGRLYTARQASAGQTGRFGTWRAQAAGPERADGGPA</sequence>
<organism evidence="3 4">
    <name type="scientific">Streptomyces angustmyceticus</name>
    <dbReference type="NCBI Taxonomy" id="285578"/>
    <lineage>
        <taxon>Bacteria</taxon>
        <taxon>Bacillati</taxon>
        <taxon>Actinomycetota</taxon>
        <taxon>Actinomycetes</taxon>
        <taxon>Kitasatosporales</taxon>
        <taxon>Streptomycetaceae</taxon>
        <taxon>Streptomyces</taxon>
    </lineage>
</organism>
<accession>A0A5J4LUV5</accession>
<dbReference type="PANTHER" id="PTHR12993:SF26">
    <property type="entry name" value="1D-MYO-INOSITOL 2-ACETAMIDO-2-DEOXY-ALPHA-D-GLUCOPYRANOSIDE DEACETYLASE"/>
    <property type="match status" value="1"/>
</dbReference>
<protein>
    <recommendedName>
        <fullName evidence="5">LmbE family protein</fullName>
    </recommendedName>
</protein>
<keyword evidence="4" id="KW-1185">Reference proteome</keyword>
<dbReference type="InterPro" id="IPR024078">
    <property type="entry name" value="LmbE-like_dom_sf"/>
</dbReference>
<gene>
    <name evidence="3" type="ORF">San01_65560</name>
</gene>
<dbReference type="GO" id="GO:0016137">
    <property type="term" value="P:glycoside metabolic process"/>
    <property type="evidence" value="ECO:0007669"/>
    <property type="project" value="UniProtKB-ARBA"/>
</dbReference>
<evidence type="ECO:0008006" key="5">
    <source>
        <dbReference type="Google" id="ProtNLM"/>
    </source>
</evidence>
<dbReference type="GO" id="GO:0016811">
    <property type="term" value="F:hydrolase activity, acting on carbon-nitrogen (but not peptide) bonds, in linear amides"/>
    <property type="evidence" value="ECO:0007669"/>
    <property type="project" value="TreeGrafter"/>
</dbReference>
<dbReference type="Gene3D" id="3.40.50.10320">
    <property type="entry name" value="LmbE-like"/>
    <property type="match status" value="1"/>
</dbReference>
<dbReference type="EMBL" id="BLAG01000024">
    <property type="protein sequence ID" value="GES34068.1"/>
    <property type="molecule type" value="Genomic_DNA"/>
</dbReference>
<evidence type="ECO:0000256" key="2">
    <source>
        <dbReference type="SAM" id="MobiDB-lite"/>
    </source>
</evidence>
<dbReference type="SUPFAM" id="SSF102588">
    <property type="entry name" value="LmbE-like"/>
    <property type="match status" value="1"/>
</dbReference>
<dbReference type="Proteomes" id="UP000325598">
    <property type="component" value="Unassembled WGS sequence"/>
</dbReference>